<name>A0A6P8BDM7_PYRGI</name>
<keyword evidence="1" id="KW-0732">Signal</keyword>
<reference evidence="3" key="1">
    <citation type="journal article" date="2019" name="Mol. Biol. Evol.">
        <title>Blast fungal genomes show frequent chromosomal changes, gene gains and losses, and effector gene turnover.</title>
        <authorList>
            <person name="Gomez Luciano L.B."/>
            <person name="Jason Tsai I."/>
            <person name="Chuma I."/>
            <person name="Tosa Y."/>
            <person name="Chen Y.H."/>
            <person name="Li J.Y."/>
            <person name="Li M.Y."/>
            <person name="Jade Lu M.Y."/>
            <person name="Nakayashiki H."/>
            <person name="Li W.H."/>
        </authorList>
    </citation>
    <scope>NUCLEOTIDE SEQUENCE</scope>
    <source>
        <strain evidence="3">NI907</strain>
    </source>
</reference>
<dbReference type="OrthoDB" id="4142199at2759"/>
<dbReference type="GeneID" id="41958092"/>
<evidence type="ECO:0000313" key="3">
    <source>
        <dbReference type="RefSeq" id="XP_030985333.1"/>
    </source>
</evidence>
<feature type="signal peptide" evidence="1">
    <location>
        <begin position="1"/>
        <end position="18"/>
    </location>
</feature>
<protein>
    <submittedName>
        <fullName evidence="3">Uncharacterized protein</fullName>
    </submittedName>
</protein>
<gene>
    <name evidence="3" type="ORF">PgNI_03127</name>
</gene>
<reference evidence="3" key="3">
    <citation type="submission" date="2025-08" db="UniProtKB">
        <authorList>
            <consortium name="RefSeq"/>
        </authorList>
    </citation>
    <scope>IDENTIFICATION</scope>
    <source>
        <strain evidence="3">NI907</strain>
    </source>
</reference>
<evidence type="ECO:0000256" key="1">
    <source>
        <dbReference type="SAM" id="SignalP"/>
    </source>
</evidence>
<organism evidence="2 3">
    <name type="scientific">Pyricularia grisea</name>
    <name type="common">Crabgrass-specific blast fungus</name>
    <name type="synonym">Magnaporthe grisea</name>
    <dbReference type="NCBI Taxonomy" id="148305"/>
    <lineage>
        <taxon>Eukaryota</taxon>
        <taxon>Fungi</taxon>
        <taxon>Dikarya</taxon>
        <taxon>Ascomycota</taxon>
        <taxon>Pezizomycotina</taxon>
        <taxon>Sordariomycetes</taxon>
        <taxon>Sordariomycetidae</taxon>
        <taxon>Magnaporthales</taxon>
        <taxon>Pyriculariaceae</taxon>
        <taxon>Pyricularia</taxon>
    </lineage>
</organism>
<reference evidence="3" key="2">
    <citation type="submission" date="2019-10" db="EMBL/GenBank/DDBJ databases">
        <authorList>
            <consortium name="NCBI Genome Project"/>
        </authorList>
    </citation>
    <scope>NUCLEOTIDE SEQUENCE</scope>
    <source>
        <strain evidence="3">NI907</strain>
    </source>
</reference>
<evidence type="ECO:0000313" key="2">
    <source>
        <dbReference type="Proteomes" id="UP000515153"/>
    </source>
</evidence>
<dbReference type="Proteomes" id="UP000515153">
    <property type="component" value="Unplaced"/>
</dbReference>
<sequence>MQFSIISIITLLATVAAAAPVVEDVQAIRTVDARDTTTSADGLVARQNANDLAALDIFASSGCSNYQTTVWTFVPGGGSGPGNGRCFALGQNGSVKTTYLKGSCTLTVYTDSNCSNGATAARVGTCLSRSWKSFSVDNCV</sequence>
<dbReference type="RefSeq" id="XP_030985333.1">
    <property type="nucleotide sequence ID" value="XM_031123182.1"/>
</dbReference>
<proteinExistence type="predicted"/>
<dbReference type="KEGG" id="pgri:PgNI_03127"/>
<feature type="chain" id="PRO_5028324664" evidence="1">
    <location>
        <begin position="19"/>
        <end position="140"/>
    </location>
</feature>
<accession>A0A6P8BDM7</accession>
<keyword evidence="2" id="KW-1185">Reference proteome</keyword>
<dbReference type="AlphaFoldDB" id="A0A6P8BDM7"/>